<sequence length="279" mass="31414">MHDRPAAEPPHDARELSYARTFPDPFRAQTIRAIEILTGKLTLLRLLRDFEARGVPRGQAFWRQALDVMGIRVATPPEQVARIPREGPLVIVANHPHGLVDGMVLAELVGRVRRDYKILTRSLLTDVDEVAEFMIPVPFPHAEDARERNLEMRRAAMDHLGQGRAVVLFPAGVVASSQRFFGPAVEALWNPFTAKLIQRSGAQVLPVRFQGQNSRWYQIANRLSPTLRQGLLLHEVVHTLNRPQAPVVGAPIGRDEIEPWARDPRGFMAWLRARTLALT</sequence>
<reference evidence="2 3" key="1">
    <citation type="submission" date="2015-02" db="EMBL/GenBank/DDBJ databases">
        <title>Genome sequene of Rhodovulum sulfidophilum DSM 2351.</title>
        <authorList>
            <person name="Nagao N."/>
        </authorList>
    </citation>
    <scope>NUCLEOTIDE SEQUENCE [LARGE SCALE GENOMIC DNA]</scope>
    <source>
        <strain evidence="2 3">DSM 2351</strain>
    </source>
</reference>
<dbReference type="SUPFAM" id="SSF69593">
    <property type="entry name" value="Glycerol-3-phosphate (1)-acyltransferase"/>
    <property type="match status" value="1"/>
</dbReference>
<dbReference type="Proteomes" id="UP000064912">
    <property type="component" value="Chromosome"/>
</dbReference>
<name>A0A0D6B7I5_RHOSU</name>
<dbReference type="InterPro" id="IPR045746">
    <property type="entry name" value="ACT14924-like_Acyltransf_dom"/>
</dbReference>
<dbReference type="AlphaFoldDB" id="A0A0D6B7I5"/>
<dbReference type="PATRIC" id="fig|35806.4.peg.3641"/>
<dbReference type="KEGG" id="rsu:NHU_03547"/>
<dbReference type="Pfam" id="PF19576">
    <property type="entry name" value="Acyltransf_2"/>
    <property type="match status" value="1"/>
</dbReference>
<proteinExistence type="predicted"/>
<evidence type="ECO:0000259" key="1">
    <source>
        <dbReference type="Pfam" id="PF19576"/>
    </source>
</evidence>
<keyword evidence="2" id="KW-0012">Acyltransferase</keyword>
<dbReference type="CDD" id="cd07986">
    <property type="entry name" value="LPLAT_ACT14924-like"/>
    <property type="match status" value="1"/>
</dbReference>
<protein>
    <submittedName>
        <fullName evidence="2">Acyltransferase domain protein</fullName>
    </submittedName>
</protein>
<organism evidence="2 3">
    <name type="scientific">Rhodovulum sulfidophilum</name>
    <name type="common">Rhodobacter sulfidophilus</name>
    <dbReference type="NCBI Taxonomy" id="35806"/>
    <lineage>
        <taxon>Bacteria</taxon>
        <taxon>Pseudomonadati</taxon>
        <taxon>Pseudomonadota</taxon>
        <taxon>Alphaproteobacteria</taxon>
        <taxon>Rhodobacterales</taxon>
        <taxon>Paracoccaceae</taxon>
        <taxon>Rhodovulum</taxon>
    </lineage>
</organism>
<feature type="domain" description="Putative acyltransferase ACT14924-like acyltransferase" evidence="1">
    <location>
        <begin position="75"/>
        <end position="220"/>
    </location>
</feature>
<dbReference type="eggNOG" id="COG0204">
    <property type="taxonomic scope" value="Bacteria"/>
</dbReference>
<dbReference type="EMBL" id="AP014800">
    <property type="protein sequence ID" value="BAQ70679.1"/>
    <property type="molecule type" value="Genomic_DNA"/>
</dbReference>
<evidence type="ECO:0000313" key="2">
    <source>
        <dbReference type="EMBL" id="BAQ70679.1"/>
    </source>
</evidence>
<keyword evidence="2" id="KW-0808">Transferase</keyword>
<gene>
    <name evidence="2" type="ORF">NHU_03547</name>
</gene>
<evidence type="ECO:0000313" key="3">
    <source>
        <dbReference type="Proteomes" id="UP000064912"/>
    </source>
</evidence>
<accession>A0A0D6B7I5</accession>
<dbReference type="GO" id="GO:0016746">
    <property type="term" value="F:acyltransferase activity"/>
    <property type="evidence" value="ECO:0007669"/>
    <property type="project" value="UniProtKB-KW"/>
</dbReference>